<sequence length="217" mass="24322">MIYTAFIKRMVNRSRAITIYFLVLSITALFLDLYDIFKIKIVTPIILSSFLISPSLFGIMFSSLAVGLFTDDRQNGLLEFLVAEGFKPEKIFYIYTVSYLLVSVPIDILISYILGVFIHNLAYFVILLTNSIGISWIVVPVSMYFAYLQRVTGSSRSPLGTYIGVGLLFILIYSSTIVTSETKLEEILLYSGIVFLVAAILLTILIGKNFSSEKLIS</sequence>
<keyword evidence="1" id="KW-1133">Transmembrane helix</keyword>
<dbReference type="GeneID" id="1459014"/>
<evidence type="ECO:0000256" key="1">
    <source>
        <dbReference type="SAM" id="Phobius"/>
    </source>
</evidence>
<proteinExistence type="predicted"/>
<dbReference type="RefSeq" id="WP_010979042.1">
    <property type="nucleotide sequence ID" value="NZ_BAABQO010000004.1"/>
</dbReference>
<keyword evidence="1" id="KW-0472">Membrane</keyword>
<feature type="transmembrane region" description="Helical" evidence="1">
    <location>
        <begin position="121"/>
        <end position="147"/>
    </location>
</feature>
<evidence type="ECO:0000313" key="3">
    <source>
        <dbReference type="Proteomes" id="UP000646844"/>
    </source>
</evidence>
<protein>
    <recommendedName>
        <fullName evidence="4">ABC transporter permease protein</fullName>
    </recommendedName>
</protein>
<dbReference type="EMBL" id="DUJO01000025">
    <property type="protein sequence ID" value="HII74024.1"/>
    <property type="molecule type" value="Genomic_DNA"/>
</dbReference>
<reference evidence="2" key="1">
    <citation type="journal article" date="2020" name="bioRxiv">
        <title>A rank-normalized archaeal taxonomy based on genome phylogeny resolves widespread incomplete and uneven classifications.</title>
        <authorList>
            <person name="Rinke C."/>
            <person name="Chuvochina M."/>
            <person name="Mussig A.J."/>
            <person name="Chaumeil P.-A."/>
            <person name="Waite D.W."/>
            <person name="Whitman W.B."/>
            <person name="Parks D.H."/>
            <person name="Hugenholtz P."/>
        </authorList>
    </citation>
    <scope>NUCLEOTIDE SEQUENCE</scope>
    <source>
        <strain evidence="2">UBA8838</strain>
    </source>
</reference>
<accession>A0A832TPG5</accession>
<feature type="transmembrane region" description="Helical" evidence="1">
    <location>
        <begin position="159"/>
        <end position="175"/>
    </location>
</feature>
<evidence type="ECO:0008006" key="4">
    <source>
        <dbReference type="Google" id="ProtNLM"/>
    </source>
</evidence>
<keyword evidence="1" id="KW-0812">Transmembrane</keyword>
<feature type="transmembrane region" description="Helical" evidence="1">
    <location>
        <begin position="187"/>
        <end position="207"/>
    </location>
</feature>
<dbReference type="Proteomes" id="UP000646844">
    <property type="component" value="Unassembled WGS sequence"/>
</dbReference>
<comment type="caution">
    <text evidence="2">The sequence shown here is derived from an EMBL/GenBank/DDBJ whole genome shotgun (WGS) entry which is preliminary data.</text>
</comment>
<feature type="transmembrane region" description="Helical" evidence="1">
    <location>
        <begin position="91"/>
        <end position="115"/>
    </location>
</feature>
<organism evidence="2 3">
    <name type="scientific">Sulfurisphaera tokodaii</name>
    <dbReference type="NCBI Taxonomy" id="111955"/>
    <lineage>
        <taxon>Archaea</taxon>
        <taxon>Thermoproteota</taxon>
        <taxon>Thermoprotei</taxon>
        <taxon>Sulfolobales</taxon>
        <taxon>Sulfolobaceae</taxon>
        <taxon>Sulfurisphaera</taxon>
    </lineage>
</organism>
<dbReference type="AlphaFoldDB" id="A0A832TPG5"/>
<feature type="transmembrane region" description="Helical" evidence="1">
    <location>
        <begin position="16"/>
        <end position="34"/>
    </location>
</feature>
<feature type="transmembrane region" description="Helical" evidence="1">
    <location>
        <begin position="46"/>
        <end position="70"/>
    </location>
</feature>
<dbReference type="OMA" id="QEVYYGY"/>
<evidence type="ECO:0000313" key="2">
    <source>
        <dbReference type="EMBL" id="HII74024.1"/>
    </source>
</evidence>
<gene>
    <name evidence="2" type="ORF">HA332_06530</name>
</gene>
<name>A0A832TPG5_9CREN</name>